<dbReference type="KEGG" id="dja:HY57_01405"/>
<dbReference type="HOGENOM" id="CLU_2069379_0_0_6"/>
<reference evidence="1 2" key="1">
    <citation type="submission" date="2014-07" db="EMBL/GenBank/DDBJ databases">
        <title>Complete Genome Sequence of Dyella japonica Strain A8 Isolated from Malaysian Tropical Soil.</title>
        <authorList>
            <person name="Hui R.K.H."/>
            <person name="Chen J.-W."/>
            <person name="Chan K.-G."/>
            <person name="Leung F.C.C."/>
        </authorList>
    </citation>
    <scope>NUCLEOTIDE SEQUENCE [LARGE SCALE GENOMIC DNA]</scope>
    <source>
        <strain evidence="1 2">A8</strain>
    </source>
</reference>
<dbReference type="AlphaFoldDB" id="A0A075JV86"/>
<dbReference type="PATRIC" id="fig|1217721.7.peg.296"/>
<proteinExistence type="predicted"/>
<dbReference type="EMBL" id="CP008884">
    <property type="protein sequence ID" value="AIF46016.1"/>
    <property type="molecule type" value="Genomic_DNA"/>
</dbReference>
<evidence type="ECO:0008006" key="3">
    <source>
        <dbReference type="Google" id="ProtNLM"/>
    </source>
</evidence>
<accession>A0A075JV86</accession>
<evidence type="ECO:0000313" key="2">
    <source>
        <dbReference type="Proteomes" id="UP000027987"/>
    </source>
</evidence>
<keyword evidence="2" id="KW-1185">Reference proteome</keyword>
<sequence>MGIDVTKSLVCCVAALVSGCAIFGGDKPIHVMGLVPVQSSAEQSSCFLTMFHAESNQPASSRAVQAKFSTEFVVPAQAKPYYFVAKCQDGREYQSATIDAGGSGTYGKLFDLGTLAEK</sequence>
<evidence type="ECO:0000313" key="1">
    <source>
        <dbReference type="EMBL" id="AIF46016.1"/>
    </source>
</evidence>
<protein>
    <recommendedName>
        <fullName evidence="3">Lipoprotein</fullName>
    </recommendedName>
</protein>
<dbReference type="PROSITE" id="PS51257">
    <property type="entry name" value="PROKAR_LIPOPROTEIN"/>
    <property type="match status" value="1"/>
</dbReference>
<organism evidence="1 2">
    <name type="scientific">Dyella japonica A8</name>
    <dbReference type="NCBI Taxonomy" id="1217721"/>
    <lineage>
        <taxon>Bacteria</taxon>
        <taxon>Pseudomonadati</taxon>
        <taxon>Pseudomonadota</taxon>
        <taxon>Gammaproteobacteria</taxon>
        <taxon>Lysobacterales</taxon>
        <taxon>Rhodanobacteraceae</taxon>
        <taxon>Dyella</taxon>
    </lineage>
</organism>
<gene>
    <name evidence="1" type="ORF">HY57_01405</name>
</gene>
<dbReference type="Proteomes" id="UP000027987">
    <property type="component" value="Chromosome"/>
</dbReference>
<name>A0A075JV86_9GAMM</name>